<dbReference type="Gene3D" id="3.50.50.60">
    <property type="entry name" value="FAD/NAD(P)-binding domain"/>
    <property type="match status" value="2"/>
</dbReference>
<evidence type="ECO:0000256" key="7">
    <source>
        <dbReference type="ARBA" id="ARBA00023033"/>
    </source>
</evidence>
<gene>
    <name evidence="9" type="ORF">H0A62_04980</name>
</gene>
<dbReference type="PROSITE" id="PS01304">
    <property type="entry name" value="UBIH"/>
    <property type="match status" value="1"/>
</dbReference>
<accession>A0A853GXU9</accession>
<reference evidence="9 10" key="1">
    <citation type="submission" date="2020-07" db="EMBL/GenBank/DDBJ databases">
        <title>Taxonomic revisions and descriptions of new bacterial species based on genomic comparisons in the high-G+C-content subgroup of the family Alcaligenaceae.</title>
        <authorList>
            <person name="Szabo A."/>
            <person name="Felfoldi T."/>
        </authorList>
    </citation>
    <scope>NUCLEOTIDE SEQUENCE [LARGE SCALE GENOMIC DNA]</scope>
    <source>
        <strain evidence="9 10">DSM 25667</strain>
    </source>
</reference>
<evidence type="ECO:0000256" key="1">
    <source>
        <dbReference type="ARBA" id="ARBA00001974"/>
    </source>
</evidence>
<dbReference type="GO" id="GO:0071949">
    <property type="term" value="F:FAD binding"/>
    <property type="evidence" value="ECO:0007669"/>
    <property type="project" value="InterPro"/>
</dbReference>
<dbReference type="InterPro" id="IPR002938">
    <property type="entry name" value="FAD-bd"/>
</dbReference>
<comment type="pathway">
    <text evidence="2">Cofactor biosynthesis; ubiquinone biosynthesis.</text>
</comment>
<dbReference type="EMBL" id="JACCEV010000001">
    <property type="protein sequence ID" value="NYT84952.1"/>
    <property type="molecule type" value="Genomic_DNA"/>
</dbReference>
<feature type="domain" description="FAD-binding" evidence="8">
    <location>
        <begin position="5"/>
        <end position="338"/>
    </location>
</feature>
<dbReference type="GO" id="GO:0006744">
    <property type="term" value="P:ubiquinone biosynthetic process"/>
    <property type="evidence" value="ECO:0007669"/>
    <property type="project" value="UniProtKB-UniPathway"/>
</dbReference>
<keyword evidence="10" id="KW-1185">Reference proteome</keyword>
<evidence type="ECO:0000259" key="8">
    <source>
        <dbReference type="Pfam" id="PF01494"/>
    </source>
</evidence>
<keyword evidence="6" id="KW-0560">Oxidoreductase</keyword>
<dbReference type="PANTHER" id="PTHR43876">
    <property type="entry name" value="UBIQUINONE BIOSYNTHESIS MONOOXYGENASE COQ6, MITOCHONDRIAL"/>
    <property type="match status" value="1"/>
</dbReference>
<evidence type="ECO:0000256" key="2">
    <source>
        <dbReference type="ARBA" id="ARBA00004749"/>
    </source>
</evidence>
<evidence type="ECO:0000313" key="9">
    <source>
        <dbReference type="EMBL" id="NYT84952.1"/>
    </source>
</evidence>
<dbReference type="SUPFAM" id="SSF51905">
    <property type="entry name" value="FAD/NAD(P)-binding domain"/>
    <property type="match status" value="1"/>
</dbReference>
<keyword evidence="4" id="KW-0285">Flavoprotein</keyword>
<dbReference type="PANTHER" id="PTHR43876:SF7">
    <property type="entry name" value="UBIQUINONE BIOSYNTHESIS MONOOXYGENASE COQ6, MITOCHONDRIAL"/>
    <property type="match status" value="1"/>
</dbReference>
<keyword evidence="5" id="KW-0274">FAD</keyword>
<comment type="similarity">
    <text evidence="3">Belongs to the UbiH/COQ6 family.</text>
</comment>
<proteinExistence type="inferred from homology"/>
<dbReference type="AlphaFoldDB" id="A0A853GXU9"/>
<evidence type="ECO:0000256" key="3">
    <source>
        <dbReference type="ARBA" id="ARBA00005349"/>
    </source>
</evidence>
<evidence type="ECO:0000256" key="6">
    <source>
        <dbReference type="ARBA" id="ARBA00023002"/>
    </source>
</evidence>
<evidence type="ECO:0000256" key="4">
    <source>
        <dbReference type="ARBA" id="ARBA00022630"/>
    </source>
</evidence>
<name>A0A853GXU9_9BURK</name>
<dbReference type="Pfam" id="PF01494">
    <property type="entry name" value="FAD_binding_3"/>
    <property type="match status" value="1"/>
</dbReference>
<dbReference type="GO" id="GO:0016705">
    <property type="term" value="F:oxidoreductase activity, acting on paired donors, with incorporation or reduction of molecular oxygen"/>
    <property type="evidence" value="ECO:0007669"/>
    <property type="project" value="InterPro"/>
</dbReference>
<dbReference type="UniPathway" id="UPA00232"/>
<dbReference type="InterPro" id="IPR051205">
    <property type="entry name" value="UbiH/COQ6_monooxygenase"/>
</dbReference>
<comment type="caution">
    <text evidence="9">The sequence shown here is derived from an EMBL/GenBank/DDBJ whole genome shotgun (WGS) entry which is preliminary data.</text>
</comment>
<keyword evidence="7 9" id="KW-0503">Monooxygenase</keyword>
<dbReference type="RefSeq" id="WP_130037658.1">
    <property type="nucleotide sequence ID" value="NZ_JACCEV010000001.1"/>
</dbReference>
<sequence>MSKESVLVCGSGIAGLAMALGLAKAGFHAELLGPRSTHRVPANDVYHPRVYAISSSSQAFLDGLGIWSMMDASRVTPVETMEVYGDASGVVHLHAWQAAQTALAWIVESSELERALQQAVQVFGIAWHVEKFQKLESRKVHTESGRVLTPDLLVGADGAKSAVRSAAGISHQSRAYGDQGLVVHLNSELPHQNVALQWFTGDTVLALLPMPDTTEGHQVSMVWSMPDDMAKTLMALPETERNHQLERRLLAVSGGRLGRLTVRSPLFGFPLFLESSAMVAPGVALVSDAAHRVHPLAGQGLNLGLGDVQGLLNVLMAKEAYRAVGDTRVLHRYRRARAEPILAMSLATDGLHKIFANSTAPVAWGRNVGMRVVDNIPLLKRMLIGGAGR</sequence>
<dbReference type="NCBIfam" id="TIGR01988">
    <property type="entry name" value="Ubi-OHases"/>
    <property type="match status" value="1"/>
</dbReference>
<dbReference type="OrthoDB" id="9769565at2"/>
<dbReference type="Proteomes" id="UP000554144">
    <property type="component" value="Unassembled WGS sequence"/>
</dbReference>
<evidence type="ECO:0000256" key="5">
    <source>
        <dbReference type="ARBA" id="ARBA00022827"/>
    </source>
</evidence>
<protein>
    <submittedName>
        <fullName evidence="9">FAD-dependent monooxygenase</fullName>
    </submittedName>
</protein>
<dbReference type="InterPro" id="IPR010971">
    <property type="entry name" value="UbiH/COQ6"/>
</dbReference>
<dbReference type="GO" id="GO:0004497">
    <property type="term" value="F:monooxygenase activity"/>
    <property type="evidence" value="ECO:0007669"/>
    <property type="project" value="UniProtKB-KW"/>
</dbReference>
<dbReference type="PRINTS" id="PR00420">
    <property type="entry name" value="RNGMNOXGNASE"/>
</dbReference>
<organism evidence="9 10">
    <name type="scientific">Pollutimonas harenae</name>
    <dbReference type="NCBI Taxonomy" id="657015"/>
    <lineage>
        <taxon>Bacteria</taxon>
        <taxon>Pseudomonadati</taxon>
        <taxon>Pseudomonadota</taxon>
        <taxon>Betaproteobacteria</taxon>
        <taxon>Burkholderiales</taxon>
        <taxon>Alcaligenaceae</taxon>
        <taxon>Pollutimonas</taxon>
    </lineage>
</organism>
<dbReference type="InterPro" id="IPR036188">
    <property type="entry name" value="FAD/NAD-bd_sf"/>
</dbReference>
<evidence type="ECO:0000313" key="10">
    <source>
        <dbReference type="Proteomes" id="UP000554144"/>
    </source>
</evidence>
<dbReference type="InterPro" id="IPR018168">
    <property type="entry name" value="Ubi_Hdrlase_CS"/>
</dbReference>
<comment type="cofactor">
    <cofactor evidence="1">
        <name>FAD</name>
        <dbReference type="ChEBI" id="CHEBI:57692"/>
    </cofactor>
</comment>